<dbReference type="AlphaFoldDB" id="A0AAJ0HB43"/>
<sequence>MRVSLRVLALHALLGIAWVSLATYCQAAFFDDPSSFFFNPQSEPGTKLSQTRKAEVAAHLTLLQSDWSAASKARQTHHLKKWPKRLCLGILSDTKKRHHSEASLARTLASLVHGLTPDDRESMHIVVLLAAKSPTDHFAFSKPWLPRIADEILVYRPNASADLGGLESPYRAVEFEVNHGGPPRSKSSIERARLDQSVLLEACRATQASYTAVLEPDFVATRDWHARLAAALPYVDRAARSRGDDWVYIRAFDTPKPTWNRIDEWMGYTRTLLPLYAVLVVIGVGLYRWGFHRKGASPKALWQDSLPWLTLGLWIPVFARLYVMAGGAETMRHHYTPYPAGVKEMMREGCCGHGVVFPQRHLEEFQGVFRSPPYDLPVAAILDKMAEDRGLSKWGMDPSIMLLDNDERRKS</sequence>
<dbReference type="InterPro" id="IPR029675">
    <property type="entry name" value="PGAP4"/>
</dbReference>
<reference evidence="3" key="2">
    <citation type="submission" date="2023-06" db="EMBL/GenBank/DDBJ databases">
        <authorList>
            <consortium name="Lawrence Berkeley National Laboratory"/>
            <person name="Haridas S."/>
            <person name="Hensen N."/>
            <person name="Bonometti L."/>
            <person name="Westerberg I."/>
            <person name="Brannstrom I.O."/>
            <person name="Guillou S."/>
            <person name="Cros-Aarteil S."/>
            <person name="Calhoun S."/>
            <person name="Kuo A."/>
            <person name="Mondo S."/>
            <person name="Pangilinan J."/>
            <person name="Riley R."/>
            <person name="Labutti K."/>
            <person name="Andreopoulos B."/>
            <person name="Lipzen A."/>
            <person name="Chen C."/>
            <person name="Yanf M."/>
            <person name="Daum C."/>
            <person name="Ng V."/>
            <person name="Clum A."/>
            <person name="Steindorff A."/>
            <person name="Ohm R."/>
            <person name="Martin F."/>
            <person name="Silar P."/>
            <person name="Natvig D."/>
            <person name="Lalanne C."/>
            <person name="Gautier V."/>
            <person name="Ament-Velasquez S.L."/>
            <person name="Kruys A."/>
            <person name="Hutchinson M.I."/>
            <person name="Powell A.J."/>
            <person name="Barry K."/>
            <person name="Miller A.N."/>
            <person name="Grigoriev I.V."/>
            <person name="Debuchy R."/>
            <person name="Gladieux P."/>
            <person name="Thoren M.H."/>
            <person name="Johannesson H."/>
        </authorList>
    </citation>
    <scope>NUCLEOTIDE SEQUENCE</scope>
    <source>
        <strain evidence="3">CBS 955.72</strain>
    </source>
</reference>
<dbReference type="EMBL" id="JAUIQD010000006">
    <property type="protein sequence ID" value="KAK3346332.1"/>
    <property type="molecule type" value="Genomic_DNA"/>
</dbReference>
<comment type="caution">
    <text evidence="3">The sequence shown here is derived from an EMBL/GenBank/DDBJ whole genome shotgun (WGS) entry which is preliminary data.</text>
</comment>
<dbReference type="GO" id="GO:0000139">
    <property type="term" value="C:Golgi membrane"/>
    <property type="evidence" value="ECO:0007669"/>
    <property type="project" value="InterPro"/>
</dbReference>
<evidence type="ECO:0000256" key="2">
    <source>
        <dbReference type="SAM" id="SignalP"/>
    </source>
</evidence>
<dbReference type="Proteomes" id="UP001275084">
    <property type="component" value="Unassembled WGS sequence"/>
</dbReference>
<evidence type="ECO:0000313" key="3">
    <source>
        <dbReference type="EMBL" id="KAK3346332.1"/>
    </source>
</evidence>
<organism evidence="3 4">
    <name type="scientific">Lasiosphaeria hispida</name>
    <dbReference type="NCBI Taxonomy" id="260671"/>
    <lineage>
        <taxon>Eukaryota</taxon>
        <taxon>Fungi</taxon>
        <taxon>Dikarya</taxon>
        <taxon>Ascomycota</taxon>
        <taxon>Pezizomycotina</taxon>
        <taxon>Sordariomycetes</taxon>
        <taxon>Sordariomycetidae</taxon>
        <taxon>Sordariales</taxon>
        <taxon>Lasiosphaeriaceae</taxon>
        <taxon>Lasiosphaeria</taxon>
    </lineage>
</organism>
<dbReference type="PANTHER" id="PTHR31410:SF1">
    <property type="entry name" value="POST-GPI ATTACHMENT TO PROTEINS FACTOR 4"/>
    <property type="match status" value="1"/>
</dbReference>
<protein>
    <submittedName>
        <fullName evidence="3">Uncharacterized protein</fullName>
    </submittedName>
</protein>
<keyword evidence="2" id="KW-0732">Signal</keyword>
<feature type="signal peptide" evidence="2">
    <location>
        <begin position="1"/>
        <end position="27"/>
    </location>
</feature>
<feature type="transmembrane region" description="Helical" evidence="1">
    <location>
        <begin position="265"/>
        <end position="287"/>
    </location>
</feature>
<name>A0AAJ0HB43_9PEZI</name>
<keyword evidence="1" id="KW-1133">Transmembrane helix</keyword>
<dbReference type="GO" id="GO:0016757">
    <property type="term" value="F:glycosyltransferase activity"/>
    <property type="evidence" value="ECO:0007669"/>
    <property type="project" value="InterPro"/>
</dbReference>
<reference evidence="3" key="1">
    <citation type="journal article" date="2023" name="Mol. Phylogenet. Evol.">
        <title>Genome-scale phylogeny and comparative genomics of the fungal order Sordariales.</title>
        <authorList>
            <person name="Hensen N."/>
            <person name="Bonometti L."/>
            <person name="Westerberg I."/>
            <person name="Brannstrom I.O."/>
            <person name="Guillou S."/>
            <person name="Cros-Aarteil S."/>
            <person name="Calhoun S."/>
            <person name="Haridas S."/>
            <person name="Kuo A."/>
            <person name="Mondo S."/>
            <person name="Pangilinan J."/>
            <person name="Riley R."/>
            <person name="LaButti K."/>
            <person name="Andreopoulos B."/>
            <person name="Lipzen A."/>
            <person name="Chen C."/>
            <person name="Yan M."/>
            <person name="Daum C."/>
            <person name="Ng V."/>
            <person name="Clum A."/>
            <person name="Steindorff A."/>
            <person name="Ohm R.A."/>
            <person name="Martin F."/>
            <person name="Silar P."/>
            <person name="Natvig D.O."/>
            <person name="Lalanne C."/>
            <person name="Gautier V."/>
            <person name="Ament-Velasquez S.L."/>
            <person name="Kruys A."/>
            <person name="Hutchinson M.I."/>
            <person name="Powell A.J."/>
            <person name="Barry K."/>
            <person name="Miller A.N."/>
            <person name="Grigoriev I.V."/>
            <person name="Debuchy R."/>
            <person name="Gladieux P."/>
            <person name="Hiltunen Thoren M."/>
            <person name="Johannesson H."/>
        </authorList>
    </citation>
    <scope>NUCLEOTIDE SEQUENCE</scope>
    <source>
        <strain evidence="3">CBS 955.72</strain>
    </source>
</reference>
<evidence type="ECO:0000313" key="4">
    <source>
        <dbReference type="Proteomes" id="UP001275084"/>
    </source>
</evidence>
<keyword evidence="1" id="KW-0812">Transmembrane</keyword>
<keyword evidence="1" id="KW-0472">Membrane</keyword>
<evidence type="ECO:0000256" key="1">
    <source>
        <dbReference type="SAM" id="Phobius"/>
    </source>
</evidence>
<dbReference type="GO" id="GO:0006506">
    <property type="term" value="P:GPI anchor biosynthetic process"/>
    <property type="evidence" value="ECO:0007669"/>
    <property type="project" value="InterPro"/>
</dbReference>
<keyword evidence="4" id="KW-1185">Reference proteome</keyword>
<gene>
    <name evidence="3" type="ORF">B0T25DRAFT_461396</name>
</gene>
<dbReference type="PANTHER" id="PTHR31410">
    <property type="entry name" value="TRANSMEMBRANE PROTEIN 246"/>
    <property type="match status" value="1"/>
</dbReference>
<proteinExistence type="predicted"/>
<feature type="chain" id="PRO_5042572930" evidence="2">
    <location>
        <begin position="28"/>
        <end position="411"/>
    </location>
</feature>
<accession>A0AAJ0HB43</accession>